<sequence length="256" mass="29358">DEYKIVFLGGGAGAEAMALAFLRFFYDKGYRELWTTERRGASKTHFAFVPPGKCTIETLDIADWEQVLIKLYHASSRIWSNSSIPETDGAPTVEHLDNTHFTSFKQCDILDLDPDTMRTSIVEKRLITLMFTLNELYTTSHAKTTTFLLNLTSCTQPGTVLLVVDSPGSYSSMSVNGSEKKYPMHFMLDHTLLTLANRTSKRSGAGQEELEEPCWEKLRTEESTWFRLPKELRYPIPLEDMRYQLHLYRRLPKPTT</sequence>
<evidence type="ECO:0000313" key="1">
    <source>
        <dbReference type="EMBL" id="KAK3078946.1"/>
    </source>
</evidence>
<proteinExistence type="predicted"/>
<protein>
    <submittedName>
        <fullName evidence="1">Uncharacterized protein</fullName>
    </submittedName>
</protein>
<comment type="caution">
    <text evidence="1">The sequence shown here is derived from an EMBL/GenBank/DDBJ whole genome shotgun (WGS) entry which is preliminary data.</text>
</comment>
<name>A0ACC3DQP9_9PEZI</name>
<dbReference type="EMBL" id="JAWDJW010001492">
    <property type="protein sequence ID" value="KAK3078946.1"/>
    <property type="molecule type" value="Genomic_DNA"/>
</dbReference>
<dbReference type="Proteomes" id="UP001186974">
    <property type="component" value="Unassembled WGS sequence"/>
</dbReference>
<keyword evidence="2" id="KW-1185">Reference proteome</keyword>
<organism evidence="1 2">
    <name type="scientific">Coniosporium uncinatum</name>
    <dbReference type="NCBI Taxonomy" id="93489"/>
    <lineage>
        <taxon>Eukaryota</taxon>
        <taxon>Fungi</taxon>
        <taxon>Dikarya</taxon>
        <taxon>Ascomycota</taxon>
        <taxon>Pezizomycotina</taxon>
        <taxon>Dothideomycetes</taxon>
        <taxon>Dothideomycetes incertae sedis</taxon>
        <taxon>Coniosporium</taxon>
    </lineage>
</organism>
<accession>A0ACC3DQP9</accession>
<evidence type="ECO:0000313" key="2">
    <source>
        <dbReference type="Proteomes" id="UP001186974"/>
    </source>
</evidence>
<reference evidence="1" key="1">
    <citation type="submission" date="2024-09" db="EMBL/GenBank/DDBJ databases">
        <title>Black Yeasts Isolated from many extreme environments.</title>
        <authorList>
            <person name="Coleine C."/>
            <person name="Stajich J.E."/>
            <person name="Selbmann L."/>
        </authorList>
    </citation>
    <scope>NUCLEOTIDE SEQUENCE</scope>
    <source>
        <strain evidence="1">CCFEE 5737</strain>
    </source>
</reference>
<gene>
    <name evidence="1" type="ORF">LTS18_006135</name>
</gene>
<feature type="non-terminal residue" evidence="1">
    <location>
        <position position="1"/>
    </location>
</feature>